<dbReference type="Proteomes" id="UP001515500">
    <property type="component" value="Chromosome 17"/>
</dbReference>
<evidence type="ECO:0000256" key="1">
    <source>
        <dbReference type="ARBA" id="ARBA00009861"/>
    </source>
</evidence>
<dbReference type="RefSeq" id="XP_039142547.1">
    <property type="nucleotide sequence ID" value="XM_039286613.1"/>
</dbReference>
<dbReference type="InterPro" id="IPR050317">
    <property type="entry name" value="Plant_Fungal_Acyltransferase"/>
</dbReference>
<protein>
    <submittedName>
        <fullName evidence="5">Alcohol acyltransferase 9</fullName>
    </submittedName>
</protein>
<keyword evidence="3 5" id="KW-0012">Acyltransferase</keyword>
<dbReference type="InterPro" id="IPR023213">
    <property type="entry name" value="CAT-like_dom_sf"/>
</dbReference>
<evidence type="ECO:0000313" key="4">
    <source>
        <dbReference type="Proteomes" id="UP001515500"/>
    </source>
</evidence>
<dbReference type="PANTHER" id="PTHR31642:SF5">
    <property type="entry name" value="OS01G0104900 PROTEIN"/>
    <property type="match status" value="1"/>
</dbReference>
<reference evidence="5" key="1">
    <citation type="submission" date="2025-08" db="UniProtKB">
        <authorList>
            <consortium name="RefSeq"/>
        </authorList>
    </citation>
    <scope>IDENTIFICATION</scope>
</reference>
<dbReference type="GO" id="GO:0016747">
    <property type="term" value="F:acyltransferase activity, transferring groups other than amino-acyl groups"/>
    <property type="evidence" value="ECO:0007669"/>
    <property type="project" value="TreeGrafter"/>
</dbReference>
<accession>A0AB40CSW6</accession>
<keyword evidence="2" id="KW-0808">Transferase</keyword>
<evidence type="ECO:0000256" key="2">
    <source>
        <dbReference type="ARBA" id="ARBA00022679"/>
    </source>
</evidence>
<evidence type="ECO:0000256" key="3">
    <source>
        <dbReference type="ARBA" id="ARBA00023315"/>
    </source>
</evidence>
<dbReference type="AlphaFoldDB" id="A0AB40CSW6"/>
<dbReference type="PANTHER" id="PTHR31642">
    <property type="entry name" value="TRICHOTHECENE 3-O-ACETYLTRANSFERASE"/>
    <property type="match status" value="1"/>
</dbReference>
<dbReference type="Pfam" id="PF02458">
    <property type="entry name" value="Transferase"/>
    <property type="match status" value="1"/>
</dbReference>
<organism evidence="4 5">
    <name type="scientific">Dioscorea cayennensis subsp. rotundata</name>
    <name type="common">White Guinea yam</name>
    <name type="synonym">Dioscorea rotundata</name>
    <dbReference type="NCBI Taxonomy" id="55577"/>
    <lineage>
        <taxon>Eukaryota</taxon>
        <taxon>Viridiplantae</taxon>
        <taxon>Streptophyta</taxon>
        <taxon>Embryophyta</taxon>
        <taxon>Tracheophyta</taxon>
        <taxon>Spermatophyta</taxon>
        <taxon>Magnoliopsida</taxon>
        <taxon>Liliopsida</taxon>
        <taxon>Dioscoreales</taxon>
        <taxon>Dioscoreaceae</taxon>
        <taxon>Dioscorea</taxon>
    </lineage>
</organism>
<gene>
    <name evidence="5" type="primary">LOC120279936</name>
</gene>
<name>A0AB40CSW6_DIOCR</name>
<dbReference type="Gene3D" id="3.30.559.10">
    <property type="entry name" value="Chloramphenicol acetyltransferase-like domain"/>
    <property type="match status" value="2"/>
</dbReference>
<comment type="similarity">
    <text evidence="1">Belongs to the plant acyltransferase family.</text>
</comment>
<sequence>MNNSIEIPDCYYPKEAVLICPSTSTPKHTLYLSNLDDQKFLRFSIKYLHLYKKSVSVDVLQASLSNVLVEYYPLAGRLKPSQEHEDKFLLDCNAQGAYFSEAHLDITVDQFLYASSKPNKSWRKLLFRLDSQSFLDVPPLIIQVNYLSCGGMILCTSINHCFCDGIGSSQFLHAWSQLTSKPNAELSVKPYHIRHLLKPRIPSQISFSHPEFHCHDPSFNVTQFILSQPLVPVSVTFTPSQILSLKKLCVPSLKCTSFEVLSSHVWRSWVKALDLPPFLPVKLIFSINVRKKMRPKLPIGYYGNGFVLGCAETSVDRLALSNLQYSVKLVQQAKDCVTDDYVRSMIDFLQERRIKPDLSSSLVISQWAKQELEDLDFGEGKPLYIGPVASEIYCLFLPVTGNLHAFTVLMSVPQSIAEKFEHLLVNFDEKEGNEDDGKEKLFV</sequence>
<keyword evidence="4" id="KW-1185">Reference proteome</keyword>
<proteinExistence type="inferred from homology"/>
<dbReference type="GeneID" id="120279936"/>
<evidence type="ECO:0000313" key="5">
    <source>
        <dbReference type="RefSeq" id="XP_039142547.1"/>
    </source>
</evidence>